<name>A0AAW2FPP8_9HYME</name>
<evidence type="ECO:0000313" key="2">
    <source>
        <dbReference type="Proteomes" id="UP001430953"/>
    </source>
</evidence>
<evidence type="ECO:0000313" key="1">
    <source>
        <dbReference type="EMBL" id="KAL0117248.1"/>
    </source>
</evidence>
<keyword evidence="2" id="KW-1185">Reference proteome</keyword>
<sequence length="88" mass="10578">MERSSTSLPSFRHFLGRVNWRDQSTRSFSFPRPPLHHAGYRVRACTRGRTRPDLTGGEREPDRRRLGERIHSQYNRYTIYLQCHTFTR</sequence>
<dbReference type="AlphaFoldDB" id="A0AAW2FPP8"/>
<comment type="caution">
    <text evidence="1">The sequence shown here is derived from an EMBL/GenBank/DDBJ whole genome shotgun (WGS) entry which is preliminary data.</text>
</comment>
<proteinExistence type="predicted"/>
<reference evidence="1 2" key="1">
    <citation type="submission" date="2023-03" db="EMBL/GenBank/DDBJ databases">
        <title>High recombination rates correlate with genetic variation in Cardiocondyla obscurior ants.</title>
        <authorList>
            <person name="Errbii M."/>
        </authorList>
    </citation>
    <scope>NUCLEOTIDE SEQUENCE [LARGE SCALE GENOMIC DNA]</scope>
    <source>
        <strain evidence="1">Alpha-2009</strain>
        <tissue evidence="1">Whole body</tissue>
    </source>
</reference>
<accession>A0AAW2FPP8</accession>
<protein>
    <submittedName>
        <fullName evidence="1">Uncharacterized protein</fullName>
    </submittedName>
</protein>
<dbReference type="EMBL" id="JADYXP020000009">
    <property type="protein sequence ID" value="KAL0117248.1"/>
    <property type="molecule type" value="Genomic_DNA"/>
</dbReference>
<dbReference type="Proteomes" id="UP001430953">
    <property type="component" value="Unassembled WGS sequence"/>
</dbReference>
<gene>
    <name evidence="1" type="ORF">PUN28_010232</name>
</gene>
<organism evidence="1 2">
    <name type="scientific">Cardiocondyla obscurior</name>
    <dbReference type="NCBI Taxonomy" id="286306"/>
    <lineage>
        <taxon>Eukaryota</taxon>
        <taxon>Metazoa</taxon>
        <taxon>Ecdysozoa</taxon>
        <taxon>Arthropoda</taxon>
        <taxon>Hexapoda</taxon>
        <taxon>Insecta</taxon>
        <taxon>Pterygota</taxon>
        <taxon>Neoptera</taxon>
        <taxon>Endopterygota</taxon>
        <taxon>Hymenoptera</taxon>
        <taxon>Apocrita</taxon>
        <taxon>Aculeata</taxon>
        <taxon>Formicoidea</taxon>
        <taxon>Formicidae</taxon>
        <taxon>Myrmicinae</taxon>
        <taxon>Cardiocondyla</taxon>
    </lineage>
</organism>